<evidence type="ECO:0000256" key="7">
    <source>
        <dbReference type="ARBA" id="ARBA00023128"/>
    </source>
</evidence>
<dbReference type="Pfam" id="PF17050">
    <property type="entry name" value="AIM5"/>
    <property type="match status" value="1"/>
</dbReference>
<evidence type="ECO:0000256" key="11">
    <source>
        <dbReference type="RuleBase" id="RU363010"/>
    </source>
</evidence>
<accession>A0AAN6M712</accession>
<sequence length="221" mass="24416">MGRLFGADPSTCTPILQNMMGRLEGEKGVVIMDPTLERVEKGEIRYGTEEVERETNGELLRRVSLLSLPAFVGNRFCIPPGRDPPPIGRAHCLGAPLFAQTCRRFLATVAMGFTTGFLGGFTLTASVLYLTISLHTRNRITQAALLRQQQTVLKNVVDPEPPAPEPIARVAPAGLAEMAKDKWNRALETSLKSVYETDWKRVRENAEDSVGAVVEKIREQK</sequence>
<gene>
    <name evidence="12" type="ORF">GRF29_8g3026171</name>
</gene>
<reference evidence="12 13" key="1">
    <citation type="submission" date="2021-02" db="EMBL/GenBank/DDBJ databases">
        <title>Genome assembly of Pseudopithomyces chartarum.</title>
        <authorList>
            <person name="Jauregui R."/>
            <person name="Singh J."/>
            <person name="Voisey C."/>
        </authorList>
    </citation>
    <scope>NUCLEOTIDE SEQUENCE [LARGE SCALE GENOMIC DNA]</scope>
    <source>
        <strain evidence="12 13">AGR01</strain>
    </source>
</reference>
<evidence type="ECO:0000256" key="3">
    <source>
        <dbReference type="ARBA" id="ARBA00009188"/>
    </source>
</evidence>
<dbReference type="EMBL" id="WVTA01000002">
    <property type="protein sequence ID" value="KAK3216345.1"/>
    <property type="molecule type" value="Genomic_DNA"/>
</dbReference>
<evidence type="ECO:0000256" key="5">
    <source>
        <dbReference type="ARBA" id="ARBA00022692"/>
    </source>
</evidence>
<keyword evidence="13" id="KW-1185">Reference proteome</keyword>
<dbReference type="Proteomes" id="UP001280581">
    <property type="component" value="Unassembled WGS sequence"/>
</dbReference>
<evidence type="ECO:0000256" key="1">
    <source>
        <dbReference type="ARBA" id="ARBA00002689"/>
    </source>
</evidence>
<evidence type="ECO:0000256" key="10">
    <source>
        <dbReference type="ARBA" id="ARBA00032985"/>
    </source>
</evidence>
<comment type="subunit">
    <text evidence="11">Component of the mitochondrial contact site and cristae organizing system (MICOS) complex.</text>
</comment>
<evidence type="ECO:0000256" key="9">
    <source>
        <dbReference type="ARBA" id="ARBA00032159"/>
    </source>
</evidence>
<dbReference type="InterPro" id="IPR031463">
    <property type="entry name" value="Mic12"/>
</dbReference>
<keyword evidence="7 11" id="KW-0496">Mitochondrion</keyword>
<comment type="similarity">
    <text evidence="3 11">Belongs to the MICOS complex subunit Mic12 family.</text>
</comment>
<keyword evidence="6 11" id="KW-1133">Transmembrane helix</keyword>
<comment type="caution">
    <text evidence="12">The sequence shown here is derived from an EMBL/GenBank/DDBJ whole genome shotgun (WGS) entry which is preliminary data.</text>
</comment>
<keyword evidence="5 11" id="KW-0812">Transmembrane</keyword>
<feature type="transmembrane region" description="Helical" evidence="11">
    <location>
        <begin position="105"/>
        <end position="130"/>
    </location>
</feature>
<evidence type="ECO:0000256" key="6">
    <source>
        <dbReference type="ARBA" id="ARBA00022989"/>
    </source>
</evidence>
<dbReference type="AlphaFoldDB" id="A0AAN6M712"/>
<name>A0AAN6M712_9PLEO</name>
<keyword evidence="11" id="KW-0999">Mitochondrion inner membrane</keyword>
<comment type="function">
    <text evidence="1 11">Component of the MICOS complex, a large protein complex of the mitochondrial inner membrane that plays crucial roles in the maintenance of crista junctions, inner membrane architecture, and formation of contact sites to the outer membrane.</text>
</comment>
<evidence type="ECO:0000313" key="12">
    <source>
        <dbReference type="EMBL" id="KAK3216345.1"/>
    </source>
</evidence>
<evidence type="ECO:0000313" key="13">
    <source>
        <dbReference type="Proteomes" id="UP001280581"/>
    </source>
</evidence>
<evidence type="ECO:0000256" key="8">
    <source>
        <dbReference type="ARBA" id="ARBA00023136"/>
    </source>
</evidence>
<keyword evidence="8 11" id="KW-0472">Membrane</keyword>
<dbReference type="GO" id="GO:0044284">
    <property type="term" value="C:mitochondrial crista junction"/>
    <property type="evidence" value="ECO:0007669"/>
    <property type="project" value="InterPro"/>
</dbReference>
<organism evidence="12 13">
    <name type="scientific">Pseudopithomyces chartarum</name>
    <dbReference type="NCBI Taxonomy" id="1892770"/>
    <lineage>
        <taxon>Eukaryota</taxon>
        <taxon>Fungi</taxon>
        <taxon>Dikarya</taxon>
        <taxon>Ascomycota</taxon>
        <taxon>Pezizomycotina</taxon>
        <taxon>Dothideomycetes</taxon>
        <taxon>Pleosporomycetidae</taxon>
        <taxon>Pleosporales</taxon>
        <taxon>Massarineae</taxon>
        <taxon>Didymosphaeriaceae</taxon>
        <taxon>Pseudopithomyces</taxon>
    </lineage>
</organism>
<comment type="subcellular location">
    <subcellularLocation>
        <location evidence="2">Membrane</location>
    </subcellularLocation>
    <subcellularLocation>
        <location evidence="11">Mitochondrion inner membrane</location>
        <topology evidence="11">Single-pass membrane protein</topology>
    </subcellularLocation>
</comment>
<proteinExistence type="inferred from homology"/>
<dbReference type="GO" id="GO:0061617">
    <property type="term" value="C:MICOS complex"/>
    <property type="evidence" value="ECO:0007669"/>
    <property type="project" value="UniProtKB-UniRule"/>
</dbReference>
<evidence type="ECO:0000256" key="2">
    <source>
        <dbReference type="ARBA" id="ARBA00004370"/>
    </source>
</evidence>
<evidence type="ECO:0000256" key="4">
    <source>
        <dbReference type="ARBA" id="ARBA00018170"/>
    </source>
</evidence>
<dbReference type="GO" id="GO:0042407">
    <property type="term" value="P:cristae formation"/>
    <property type="evidence" value="ECO:0007669"/>
    <property type="project" value="InterPro"/>
</dbReference>
<protein>
    <recommendedName>
        <fullName evidence="4 11">MICOS complex subunit MIC12</fullName>
    </recommendedName>
    <alternativeName>
        <fullName evidence="10 11">Altered inheritance of mitochondria protein 5, mitochondrial</fullName>
    </alternativeName>
    <alternativeName>
        <fullName evidence="9 11">Found in mitochondrial proteome protein 51</fullName>
    </alternativeName>
</protein>